<protein>
    <submittedName>
        <fullName evidence="1">Uncharacterized protein</fullName>
    </submittedName>
</protein>
<organism evidence="1 2">
    <name type="scientific">Staurois parvus</name>
    <dbReference type="NCBI Taxonomy" id="386267"/>
    <lineage>
        <taxon>Eukaryota</taxon>
        <taxon>Metazoa</taxon>
        <taxon>Chordata</taxon>
        <taxon>Craniata</taxon>
        <taxon>Vertebrata</taxon>
        <taxon>Euteleostomi</taxon>
        <taxon>Amphibia</taxon>
        <taxon>Batrachia</taxon>
        <taxon>Anura</taxon>
        <taxon>Neobatrachia</taxon>
        <taxon>Ranoidea</taxon>
        <taxon>Ranidae</taxon>
        <taxon>Staurois</taxon>
    </lineage>
</organism>
<evidence type="ECO:0000313" key="1">
    <source>
        <dbReference type="EMBL" id="CAI9621256.1"/>
    </source>
</evidence>
<accession>A0ABN9HMS0</accession>
<gene>
    <name evidence="1" type="ORF">SPARVUS_LOCUS16123140</name>
</gene>
<sequence length="56" mass="6484">MCSGYVVAYSSHHTQFQCSFDAVCHVPVWFCAEKMKHVLLFFLHRKLTGNDYTSVN</sequence>
<proteinExistence type="predicted"/>
<dbReference type="Proteomes" id="UP001162483">
    <property type="component" value="Unassembled WGS sequence"/>
</dbReference>
<comment type="caution">
    <text evidence="1">The sequence shown here is derived from an EMBL/GenBank/DDBJ whole genome shotgun (WGS) entry which is preliminary data.</text>
</comment>
<name>A0ABN9HMS0_9NEOB</name>
<dbReference type="EMBL" id="CATNWA010021077">
    <property type="protein sequence ID" value="CAI9621256.1"/>
    <property type="molecule type" value="Genomic_DNA"/>
</dbReference>
<reference evidence="1" key="1">
    <citation type="submission" date="2023-05" db="EMBL/GenBank/DDBJ databases">
        <authorList>
            <person name="Stuckert A."/>
        </authorList>
    </citation>
    <scope>NUCLEOTIDE SEQUENCE</scope>
</reference>
<evidence type="ECO:0000313" key="2">
    <source>
        <dbReference type="Proteomes" id="UP001162483"/>
    </source>
</evidence>
<keyword evidence="2" id="KW-1185">Reference proteome</keyword>